<dbReference type="PANTHER" id="PTHR42940">
    <property type="entry name" value="ALCOHOL DEHYDROGENASE 1-RELATED"/>
    <property type="match status" value="1"/>
</dbReference>
<dbReference type="GO" id="GO:0004022">
    <property type="term" value="F:alcohol dehydrogenase (NAD+) activity"/>
    <property type="evidence" value="ECO:0007669"/>
    <property type="project" value="TreeGrafter"/>
</dbReference>
<dbReference type="CDD" id="cd08297">
    <property type="entry name" value="CAD3"/>
    <property type="match status" value="1"/>
</dbReference>
<dbReference type="SUPFAM" id="SSF51735">
    <property type="entry name" value="NAD(P)-binding Rossmann-fold domains"/>
    <property type="match status" value="1"/>
</dbReference>
<keyword evidence="4" id="KW-0862">Zinc</keyword>
<comment type="cofactor">
    <cofactor evidence="1">
        <name>Zn(2+)</name>
        <dbReference type="ChEBI" id="CHEBI:29105"/>
    </cofactor>
</comment>
<organism evidence="8 9">
    <name type="scientific">Fusarium zealandicum</name>
    <dbReference type="NCBI Taxonomy" id="1053134"/>
    <lineage>
        <taxon>Eukaryota</taxon>
        <taxon>Fungi</taxon>
        <taxon>Dikarya</taxon>
        <taxon>Ascomycota</taxon>
        <taxon>Pezizomycotina</taxon>
        <taxon>Sordariomycetes</taxon>
        <taxon>Hypocreomycetidae</taxon>
        <taxon>Hypocreales</taxon>
        <taxon>Nectriaceae</taxon>
        <taxon>Fusarium</taxon>
        <taxon>Fusarium staphyleae species complex</taxon>
    </lineage>
</organism>
<reference evidence="8" key="1">
    <citation type="journal article" date="2020" name="BMC Genomics">
        <title>Correction to: Identification and distribution of gene clusters required for synthesis of sphingolipid metabolism inhibitors in diverse species of the filamentous fungus Fusarium.</title>
        <authorList>
            <person name="Kim H.S."/>
            <person name="Lohmar J.M."/>
            <person name="Busman M."/>
            <person name="Brown D.W."/>
            <person name="Naumann T.A."/>
            <person name="Divon H.H."/>
            <person name="Lysoe E."/>
            <person name="Uhlig S."/>
            <person name="Proctor R.H."/>
        </authorList>
    </citation>
    <scope>NUCLEOTIDE SEQUENCE</scope>
    <source>
        <strain evidence="8">NRRL 22465</strain>
    </source>
</reference>
<dbReference type="InterPro" id="IPR013149">
    <property type="entry name" value="ADH-like_C"/>
</dbReference>
<evidence type="ECO:0000256" key="6">
    <source>
        <dbReference type="ARBA" id="ARBA00023027"/>
    </source>
</evidence>
<dbReference type="OrthoDB" id="256333at2759"/>
<evidence type="ECO:0000256" key="5">
    <source>
        <dbReference type="ARBA" id="ARBA00023002"/>
    </source>
</evidence>
<dbReference type="PANTHER" id="PTHR42940:SF8">
    <property type="entry name" value="VACUOLAR PROTEIN SORTING-ASSOCIATED PROTEIN 11"/>
    <property type="match status" value="1"/>
</dbReference>
<dbReference type="Proteomes" id="UP000635477">
    <property type="component" value="Unassembled WGS sequence"/>
</dbReference>
<dbReference type="SUPFAM" id="SSF50129">
    <property type="entry name" value="GroES-like"/>
    <property type="match status" value="1"/>
</dbReference>
<keyword evidence="6" id="KW-0520">NAD</keyword>
<dbReference type="Pfam" id="PF00107">
    <property type="entry name" value="ADH_zinc_N"/>
    <property type="match status" value="1"/>
</dbReference>
<dbReference type="FunFam" id="3.40.50.720:FF:000039">
    <property type="entry name" value="Alcohol dehydrogenase AdhP"/>
    <property type="match status" value="1"/>
</dbReference>
<comment type="similarity">
    <text evidence="2">Belongs to the zinc-containing alcohol dehydrogenase family.</text>
</comment>
<keyword evidence="9" id="KW-1185">Reference proteome</keyword>
<evidence type="ECO:0000256" key="1">
    <source>
        <dbReference type="ARBA" id="ARBA00001947"/>
    </source>
</evidence>
<evidence type="ECO:0000259" key="7">
    <source>
        <dbReference type="SMART" id="SM00829"/>
    </source>
</evidence>
<protein>
    <recommendedName>
        <fullName evidence="7">Enoyl reductase (ER) domain-containing protein</fullName>
    </recommendedName>
</protein>
<evidence type="ECO:0000313" key="8">
    <source>
        <dbReference type="EMBL" id="KAF4965016.1"/>
    </source>
</evidence>
<evidence type="ECO:0000313" key="9">
    <source>
        <dbReference type="Proteomes" id="UP000635477"/>
    </source>
</evidence>
<evidence type="ECO:0000256" key="2">
    <source>
        <dbReference type="ARBA" id="ARBA00008072"/>
    </source>
</evidence>
<dbReference type="InterPro" id="IPR013154">
    <property type="entry name" value="ADH-like_N"/>
</dbReference>
<accession>A0A8H4TVS2</accession>
<dbReference type="InterPro" id="IPR036291">
    <property type="entry name" value="NAD(P)-bd_dom_sf"/>
</dbReference>
<keyword evidence="3" id="KW-0479">Metal-binding</keyword>
<dbReference type="InterPro" id="IPR011032">
    <property type="entry name" value="GroES-like_sf"/>
</dbReference>
<evidence type="ECO:0000256" key="3">
    <source>
        <dbReference type="ARBA" id="ARBA00022723"/>
    </source>
</evidence>
<evidence type="ECO:0000256" key="4">
    <source>
        <dbReference type="ARBA" id="ARBA00022833"/>
    </source>
</evidence>
<feature type="domain" description="Enoyl reductase (ER)" evidence="7">
    <location>
        <begin position="12"/>
        <end position="358"/>
    </location>
</feature>
<name>A0A8H4TVS2_9HYPO</name>
<dbReference type="GO" id="GO:0046872">
    <property type="term" value="F:metal ion binding"/>
    <property type="evidence" value="ECO:0007669"/>
    <property type="project" value="UniProtKB-KW"/>
</dbReference>
<comment type="caution">
    <text evidence="8">The sequence shown here is derived from an EMBL/GenBank/DDBJ whole genome shotgun (WGS) entry which is preliminary data.</text>
</comment>
<dbReference type="EMBL" id="JABEYC010001451">
    <property type="protein sequence ID" value="KAF4965016.1"/>
    <property type="molecule type" value="Genomic_DNA"/>
</dbReference>
<dbReference type="Gene3D" id="3.90.180.10">
    <property type="entry name" value="Medium-chain alcohol dehydrogenases, catalytic domain"/>
    <property type="match status" value="1"/>
</dbReference>
<dbReference type="GO" id="GO:0005737">
    <property type="term" value="C:cytoplasm"/>
    <property type="evidence" value="ECO:0007669"/>
    <property type="project" value="TreeGrafter"/>
</dbReference>
<keyword evidence="5" id="KW-0560">Oxidoreductase</keyword>
<gene>
    <name evidence="8" type="ORF">FZEAL_10813</name>
</gene>
<dbReference type="Gene3D" id="3.40.50.720">
    <property type="entry name" value="NAD(P)-binding Rossmann-like Domain"/>
    <property type="match status" value="1"/>
</dbReference>
<reference evidence="8" key="2">
    <citation type="submission" date="2020-05" db="EMBL/GenBank/DDBJ databases">
        <authorList>
            <person name="Kim H.-S."/>
            <person name="Proctor R.H."/>
            <person name="Brown D.W."/>
        </authorList>
    </citation>
    <scope>NUCLEOTIDE SEQUENCE</scope>
    <source>
        <strain evidence="8">NRRL 22465</strain>
    </source>
</reference>
<dbReference type="Pfam" id="PF08240">
    <property type="entry name" value="ADH_N"/>
    <property type="match status" value="1"/>
</dbReference>
<sequence length="360" mass="38211">MSEQHSIPTTMRALRLVEFNKPYQLHDDVPVPTPGPGQILVRVSAAGFCHTDQIVYRGISNVPLPFIGSHEPVGTIASLGPDVPGTWSVGDRVGVTNFMYPCNACNGCKWATKTIGALDARFCDNKTMCGIVSANGGFAEYMTAGHAAVVHLPEDVSFEQAAPLMCAGATVWNAIKQANLQEGDSVAIIGIGGLGVLGVQFAKLLGYRVVAVDKHDIGLKLASEVPAHLRPDLIVNSEDAEAAQKISDFTDGMGLNAAIVCTSDDAANDWAAQRLQPRGTVVAVGIADNGFKFDAINLISKEIVIKASLHSSMDETRKMMDAVVKHGVLSRLTLLSLEEGENIPEQSAAHAFTGRVVVKI</sequence>
<dbReference type="AlphaFoldDB" id="A0A8H4TVS2"/>
<dbReference type="SMART" id="SM00829">
    <property type="entry name" value="PKS_ER"/>
    <property type="match status" value="1"/>
</dbReference>
<proteinExistence type="inferred from homology"/>
<dbReference type="InterPro" id="IPR020843">
    <property type="entry name" value="ER"/>
</dbReference>